<keyword evidence="1" id="KW-1133">Transmembrane helix</keyword>
<dbReference type="AlphaFoldDB" id="A0A016VHX5"/>
<evidence type="ECO:0000313" key="3">
    <source>
        <dbReference type="Proteomes" id="UP000024635"/>
    </source>
</evidence>
<keyword evidence="3" id="KW-1185">Reference proteome</keyword>
<evidence type="ECO:0000256" key="1">
    <source>
        <dbReference type="SAM" id="Phobius"/>
    </source>
</evidence>
<feature type="transmembrane region" description="Helical" evidence="1">
    <location>
        <begin position="41"/>
        <end position="60"/>
    </location>
</feature>
<comment type="caution">
    <text evidence="2">The sequence shown here is derived from an EMBL/GenBank/DDBJ whole genome shotgun (WGS) entry which is preliminary data.</text>
</comment>
<organism evidence="2 3">
    <name type="scientific">Ancylostoma ceylanicum</name>
    <dbReference type="NCBI Taxonomy" id="53326"/>
    <lineage>
        <taxon>Eukaryota</taxon>
        <taxon>Metazoa</taxon>
        <taxon>Ecdysozoa</taxon>
        <taxon>Nematoda</taxon>
        <taxon>Chromadorea</taxon>
        <taxon>Rhabditida</taxon>
        <taxon>Rhabditina</taxon>
        <taxon>Rhabditomorpha</taxon>
        <taxon>Strongyloidea</taxon>
        <taxon>Ancylostomatidae</taxon>
        <taxon>Ancylostomatinae</taxon>
        <taxon>Ancylostoma</taxon>
    </lineage>
</organism>
<accession>A0A016VHX5</accession>
<dbReference type="Proteomes" id="UP000024635">
    <property type="component" value="Unassembled WGS sequence"/>
</dbReference>
<sequence length="68" mass="7783">MRSFSHLQSQSARRPGMGVLFPNSVFQQSHRRISRLAPARLASILCVSSLTLLHFALFCIRRNWMPTV</sequence>
<reference evidence="3" key="1">
    <citation type="journal article" date="2015" name="Nat. Genet.">
        <title>The genome and transcriptome of the zoonotic hookworm Ancylostoma ceylanicum identify infection-specific gene families.</title>
        <authorList>
            <person name="Schwarz E.M."/>
            <person name="Hu Y."/>
            <person name="Antoshechkin I."/>
            <person name="Miller M.M."/>
            <person name="Sternberg P.W."/>
            <person name="Aroian R.V."/>
        </authorList>
    </citation>
    <scope>NUCLEOTIDE SEQUENCE</scope>
    <source>
        <strain evidence="3">HY135</strain>
    </source>
</reference>
<protein>
    <submittedName>
        <fullName evidence="2">Uncharacterized protein</fullName>
    </submittedName>
</protein>
<dbReference type="EMBL" id="JARK01001346">
    <property type="protein sequence ID" value="EYC26592.1"/>
    <property type="molecule type" value="Genomic_DNA"/>
</dbReference>
<name>A0A016VHX5_9BILA</name>
<keyword evidence="1" id="KW-0472">Membrane</keyword>
<proteinExistence type="predicted"/>
<gene>
    <name evidence="2" type="primary">Acey_s0010.g852</name>
    <name evidence="2" type="ORF">Y032_0010g852</name>
</gene>
<evidence type="ECO:0000313" key="2">
    <source>
        <dbReference type="EMBL" id="EYC26592.1"/>
    </source>
</evidence>
<keyword evidence="1" id="KW-0812">Transmembrane</keyword>